<sequence>MTLLIFFISCRSDDHYTRIEITSPVNNQTFNGNTTVEVKAKIYDDGDLIMNEELLITLNNSTDTTPILDFKDTEFCFEYNLSKNFVAEAGKEYKIEIKAKGGHGNWTKKLIIIKCI</sequence>
<evidence type="ECO:0000313" key="2">
    <source>
        <dbReference type="Proteomes" id="UP000028719"/>
    </source>
</evidence>
<dbReference type="Proteomes" id="UP000028719">
    <property type="component" value="Unassembled WGS sequence"/>
</dbReference>
<evidence type="ECO:0008006" key="3">
    <source>
        <dbReference type="Google" id="ProtNLM"/>
    </source>
</evidence>
<dbReference type="EMBL" id="JPRI01000010">
    <property type="protein sequence ID" value="KFF24118.1"/>
    <property type="molecule type" value="Genomic_DNA"/>
</dbReference>
<organism evidence="1 2">
    <name type="scientific">Chryseobacterium vrystaatense</name>
    <dbReference type="NCBI Taxonomy" id="307480"/>
    <lineage>
        <taxon>Bacteria</taxon>
        <taxon>Pseudomonadati</taxon>
        <taxon>Bacteroidota</taxon>
        <taxon>Flavobacteriia</taxon>
        <taxon>Flavobacteriales</taxon>
        <taxon>Weeksellaceae</taxon>
        <taxon>Chryseobacterium group</taxon>
        <taxon>Chryseobacterium</taxon>
    </lineage>
</organism>
<protein>
    <recommendedName>
        <fullName evidence="3">DUF4625 domain-containing protein</fullName>
    </recommendedName>
</protein>
<name>A0ABR4UHP8_9FLAO</name>
<dbReference type="Gene3D" id="2.60.40.10">
    <property type="entry name" value="Immunoglobulins"/>
    <property type="match status" value="1"/>
</dbReference>
<keyword evidence="2" id="KW-1185">Reference proteome</keyword>
<reference evidence="1 2" key="1">
    <citation type="submission" date="2014-07" db="EMBL/GenBank/DDBJ databases">
        <title>Genome of Chryseobacterium vrystaatense LMG 22846.</title>
        <authorList>
            <person name="Pipes S.E."/>
            <person name="Stropko S.J."/>
            <person name="Newman J.D."/>
        </authorList>
    </citation>
    <scope>NUCLEOTIDE SEQUENCE [LARGE SCALE GENOMIC DNA]</scope>
    <source>
        <strain evidence="1 2">LMG 22846</strain>
    </source>
</reference>
<gene>
    <name evidence="1" type="ORF">IW16_22385</name>
</gene>
<dbReference type="InterPro" id="IPR013783">
    <property type="entry name" value="Ig-like_fold"/>
</dbReference>
<proteinExistence type="predicted"/>
<comment type="caution">
    <text evidence="1">The sequence shown here is derived from an EMBL/GenBank/DDBJ whole genome shotgun (WGS) entry which is preliminary data.</text>
</comment>
<evidence type="ECO:0000313" key="1">
    <source>
        <dbReference type="EMBL" id="KFF24118.1"/>
    </source>
</evidence>
<accession>A0ABR4UHP8</accession>